<comment type="caution">
    <text evidence="2">The sequence shown here is derived from an EMBL/GenBank/DDBJ whole genome shotgun (WGS) entry which is preliminary data.</text>
</comment>
<feature type="region of interest" description="Disordered" evidence="1">
    <location>
        <begin position="133"/>
        <end position="163"/>
    </location>
</feature>
<evidence type="ECO:0000256" key="1">
    <source>
        <dbReference type="SAM" id="MobiDB-lite"/>
    </source>
</evidence>
<dbReference type="AlphaFoldDB" id="A0A395T6Q1"/>
<sequence length="163" mass="18126">MCSPNSPGKSRLLVAENSVPKRSSGRICSKSGYGRNGWQLECRRSLSSHNSMLAHSDKEILNALSGIFREDSKPGETFESCQPEAESMEICDDKPSSASTHMSCDSGGEKKPVPFLLYNKKFRELWAKRQRERAKKRAMAKSEDTVMSDAIDTMMPDPMDTSA</sequence>
<protein>
    <submittedName>
        <fullName evidence="2">Uncharacterized protein</fullName>
    </submittedName>
</protein>
<proteinExistence type="predicted"/>
<name>A0A395T6Q1_9HYPO</name>
<dbReference type="EMBL" id="PXOG01000035">
    <property type="protein sequence ID" value="RGP80136.1"/>
    <property type="molecule type" value="Genomic_DNA"/>
</dbReference>
<organism evidence="2 3">
    <name type="scientific">Fusarium longipes</name>
    <dbReference type="NCBI Taxonomy" id="694270"/>
    <lineage>
        <taxon>Eukaryota</taxon>
        <taxon>Fungi</taxon>
        <taxon>Dikarya</taxon>
        <taxon>Ascomycota</taxon>
        <taxon>Pezizomycotina</taxon>
        <taxon>Sordariomycetes</taxon>
        <taxon>Hypocreomycetidae</taxon>
        <taxon>Hypocreales</taxon>
        <taxon>Nectriaceae</taxon>
        <taxon>Fusarium</taxon>
    </lineage>
</organism>
<reference evidence="2 3" key="1">
    <citation type="journal article" date="2018" name="PLoS Pathog.">
        <title>Evolution of structural diversity of trichothecenes, a family of toxins produced by plant pathogenic and entomopathogenic fungi.</title>
        <authorList>
            <person name="Proctor R.H."/>
            <person name="McCormick S.P."/>
            <person name="Kim H.S."/>
            <person name="Cardoza R.E."/>
            <person name="Stanley A.M."/>
            <person name="Lindo L."/>
            <person name="Kelly A."/>
            <person name="Brown D.W."/>
            <person name="Lee T."/>
            <person name="Vaughan M.M."/>
            <person name="Alexander N.J."/>
            <person name="Busman M."/>
            <person name="Gutierrez S."/>
        </authorList>
    </citation>
    <scope>NUCLEOTIDE SEQUENCE [LARGE SCALE GENOMIC DNA]</scope>
    <source>
        <strain evidence="2 3">NRRL 20695</strain>
    </source>
</reference>
<evidence type="ECO:0000313" key="2">
    <source>
        <dbReference type="EMBL" id="RGP80136.1"/>
    </source>
</evidence>
<feature type="region of interest" description="Disordered" evidence="1">
    <location>
        <begin position="73"/>
        <end position="108"/>
    </location>
</feature>
<gene>
    <name evidence="2" type="ORF">FLONG3_1670</name>
</gene>
<keyword evidence="3" id="KW-1185">Reference proteome</keyword>
<evidence type="ECO:0000313" key="3">
    <source>
        <dbReference type="Proteomes" id="UP000266234"/>
    </source>
</evidence>
<accession>A0A395T6Q1</accession>
<dbReference type="Proteomes" id="UP000266234">
    <property type="component" value="Unassembled WGS sequence"/>
</dbReference>